<dbReference type="Proteomes" id="UP000663848">
    <property type="component" value="Unassembled WGS sequence"/>
</dbReference>
<accession>A0A822EYB8</accession>
<feature type="non-terminal residue" evidence="2">
    <location>
        <position position="1"/>
    </location>
</feature>
<evidence type="ECO:0000313" key="3">
    <source>
        <dbReference type="Proteomes" id="UP000663848"/>
    </source>
</evidence>
<organism evidence="2 3">
    <name type="scientific">Rotaria socialis</name>
    <dbReference type="NCBI Taxonomy" id="392032"/>
    <lineage>
        <taxon>Eukaryota</taxon>
        <taxon>Metazoa</taxon>
        <taxon>Spiralia</taxon>
        <taxon>Gnathifera</taxon>
        <taxon>Rotifera</taxon>
        <taxon>Eurotatoria</taxon>
        <taxon>Bdelloidea</taxon>
        <taxon>Philodinida</taxon>
        <taxon>Philodinidae</taxon>
        <taxon>Rotaria</taxon>
    </lineage>
</organism>
<gene>
    <name evidence="2" type="ORF">QYT958_LOCUS45562</name>
</gene>
<feature type="non-terminal residue" evidence="2">
    <location>
        <position position="80"/>
    </location>
</feature>
<dbReference type="EMBL" id="CAJOBR010076363">
    <property type="protein sequence ID" value="CAF5112796.1"/>
    <property type="molecule type" value="Genomic_DNA"/>
</dbReference>
<protein>
    <submittedName>
        <fullName evidence="2">Uncharacterized protein</fullName>
    </submittedName>
</protein>
<reference evidence="2" key="1">
    <citation type="submission" date="2021-02" db="EMBL/GenBank/DDBJ databases">
        <authorList>
            <person name="Nowell W R."/>
        </authorList>
    </citation>
    <scope>NUCLEOTIDE SEQUENCE</scope>
</reference>
<comment type="caution">
    <text evidence="2">The sequence shown here is derived from an EMBL/GenBank/DDBJ whole genome shotgun (WGS) entry which is preliminary data.</text>
</comment>
<proteinExistence type="predicted"/>
<feature type="compositionally biased region" description="Polar residues" evidence="1">
    <location>
        <begin position="33"/>
        <end position="45"/>
    </location>
</feature>
<dbReference type="AlphaFoldDB" id="A0A822EYB8"/>
<feature type="region of interest" description="Disordered" evidence="1">
    <location>
        <begin position="1"/>
        <end position="45"/>
    </location>
</feature>
<evidence type="ECO:0000256" key="1">
    <source>
        <dbReference type="SAM" id="MobiDB-lite"/>
    </source>
</evidence>
<sequence>GTPTETPNQVDKKQISTIKSNKASATKKKNSEQEQSNAKSVSTTINQEKFAADNNRVYGVPSTIVSEQTKNELPSLQTSL</sequence>
<name>A0A822EYB8_9BILA</name>
<evidence type="ECO:0000313" key="2">
    <source>
        <dbReference type="EMBL" id="CAF5112796.1"/>
    </source>
</evidence>